<dbReference type="Proteomes" id="UP000009047">
    <property type="component" value="Chromosome"/>
</dbReference>
<gene>
    <name evidence="1" type="ordered locus">Deba_0051</name>
</gene>
<dbReference type="RefSeq" id="WP_013256886.1">
    <property type="nucleotide sequence ID" value="NC_014365.1"/>
</dbReference>
<dbReference type="KEGG" id="dbr:Deba_0051"/>
<dbReference type="EMBL" id="CP002085">
    <property type="protein sequence ID" value="ADK83430.1"/>
    <property type="molecule type" value="Genomic_DNA"/>
</dbReference>
<evidence type="ECO:0000313" key="1">
    <source>
        <dbReference type="EMBL" id="ADK83430.1"/>
    </source>
</evidence>
<protein>
    <submittedName>
        <fullName evidence="1">Uncharacterized protein</fullName>
    </submittedName>
</protein>
<accession>E1QDB1</accession>
<keyword evidence="2" id="KW-1185">Reference proteome</keyword>
<dbReference type="STRING" id="644282.Deba_0051"/>
<reference evidence="1 2" key="1">
    <citation type="journal article" date="2010" name="Stand. Genomic Sci.">
        <title>Complete genome sequence of Desulfarculus baarsii type strain (2st14).</title>
        <authorList>
            <person name="Sun H."/>
            <person name="Spring S."/>
            <person name="Lapidus A."/>
            <person name="Davenport K."/>
            <person name="Del Rio T.G."/>
            <person name="Tice H."/>
            <person name="Nolan M."/>
            <person name="Copeland A."/>
            <person name="Cheng J.F."/>
            <person name="Lucas S."/>
            <person name="Tapia R."/>
            <person name="Goodwin L."/>
            <person name="Pitluck S."/>
            <person name="Ivanova N."/>
            <person name="Pagani I."/>
            <person name="Mavromatis K."/>
            <person name="Ovchinnikova G."/>
            <person name="Pati A."/>
            <person name="Chen A."/>
            <person name="Palaniappan K."/>
            <person name="Hauser L."/>
            <person name="Chang Y.J."/>
            <person name="Jeffries C.D."/>
            <person name="Detter J.C."/>
            <person name="Han C."/>
            <person name="Rohde M."/>
            <person name="Brambilla E."/>
            <person name="Goker M."/>
            <person name="Woyke T."/>
            <person name="Bristow J."/>
            <person name="Eisen J.A."/>
            <person name="Markowitz V."/>
            <person name="Hugenholtz P."/>
            <person name="Kyrpides N.C."/>
            <person name="Klenk H.P."/>
            <person name="Land M."/>
        </authorList>
    </citation>
    <scope>NUCLEOTIDE SEQUENCE [LARGE SCALE GENOMIC DNA]</scope>
    <source>
        <strain evidence="2">ATCC 33931 / DSM 2075 / LMG 7858 / VKM B-1802 / 2st14</strain>
    </source>
</reference>
<organism evidence="1 2">
    <name type="scientific">Desulfarculus baarsii (strain ATCC 33931 / DSM 2075 / LMG 7858 / VKM B-1802 / 2st14)</name>
    <dbReference type="NCBI Taxonomy" id="644282"/>
    <lineage>
        <taxon>Bacteria</taxon>
        <taxon>Pseudomonadati</taxon>
        <taxon>Thermodesulfobacteriota</taxon>
        <taxon>Desulfarculia</taxon>
        <taxon>Desulfarculales</taxon>
        <taxon>Desulfarculaceae</taxon>
        <taxon>Desulfarculus</taxon>
    </lineage>
</organism>
<proteinExistence type="predicted"/>
<dbReference type="AlphaFoldDB" id="E1QDB1"/>
<evidence type="ECO:0000313" key="2">
    <source>
        <dbReference type="Proteomes" id="UP000009047"/>
    </source>
</evidence>
<dbReference type="HOGENOM" id="CLU_3006741_0_0_7"/>
<name>E1QDB1_DESB2</name>
<sequence length="56" mass="6088">MELAYLVVSVAGMLVAVSVSIHQEKKRDRELDQCLSELACLTNPSGPPDEEGHAIH</sequence>